<dbReference type="AlphaFoldDB" id="A0A3A3Z6Q6"/>
<sequence>MTSPVTSPVTSAVTGPPDEPAAPAAGPSTPVRPAGRARRPRVPSPAQVSALQAVRGRPCVSLLCSTTPGQRMAPADAARLRALAAQAVRRVAAEGRDDADAVLDRLGQLVPEAVAGPVDAAVAVFASARIGQVVHLPVPVADRAVVDRSFATRDLVRALHRTPRHVVLVLSADEARLFDGVGGTLQPAVRSGFPLRARDVLPAPRDGRADGRGDRGGRRPADAATAAFLRAVDRVLVAYLRLHPAPLVLVGPERLVAALRLTTRATRVAGAVTGARPGAPLPELARLVRPVLDAYLHSRQAEALALLERRTGQHRAVSGLEDCWFAARRERPEMLAVEDTLARAARLGPDGDVLLPVDDPSSPDVLEDAVDELIELVLERGGWVALVEEGALAGRGGVALSLRTR</sequence>
<reference evidence="2 3" key="1">
    <citation type="submission" date="2018-09" db="EMBL/GenBank/DDBJ databases">
        <title>YIM 75000 draft genome.</title>
        <authorList>
            <person name="Tang S."/>
            <person name="Feng Y."/>
        </authorList>
    </citation>
    <scope>NUCLEOTIDE SEQUENCE [LARGE SCALE GENOMIC DNA]</scope>
    <source>
        <strain evidence="2 3">YIM 75000</strain>
    </source>
</reference>
<dbReference type="OrthoDB" id="242138at2"/>
<gene>
    <name evidence="2" type="ORF">D5H78_00805</name>
</gene>
<keyword evidence="3" id="KW-1185">Reference proteome</keyword>
<feature type="compositionally biased region" description="Basic and acidic residues" evidence="1">
    <location>
        <begin position="205"/>
        <end position="220"/>
    </location>
</feature>
<feature type="region of interest" description="Disordered" evidence="1">
    <location>
        <begin position="1"/>
        <end position="50"/>
    </location>
</feature>
<evidence type="ECO:0000313" key="3">
    <source>
        <dbReference type="Proteomes" id="UP000265614"/>
    </source>
</evidence>
<evidence type="ECO:0000313" key="2">
    <source>
        <dbReference type="EMBL" id="RJK97607.1"/>
    </source>
</evidence>
<proteinExistence type="predicted"/>
<accession>A0A3A3Z6Q6</accession>
<dbReference type="InterPro" id="IPR041289">
    <property type="entry name" value="Bact_RF_family3"/>
</dbReference>
<dbReference type="Proteomes" id="UP000265614">
    <property type="component" value="Unassembled WGS sequence"/>
</dbReference>
<dbReference type="RefSeq" id="WP_119948529.1">
    <property type="nucleotide sequence ID" value="NZ_QZEZ01000001.1"/>
</dbReference>
<evidence type="ECO:0008006" key="4">
    <source>
        <dbReference type="Google" id="ProtNLM"/>
    </source>
</evidence>
<feature type="compositionally biased region" description="Low complexity" evidence="1">
    <location>
        <begin position="21"/>
        <end position="34"/>
    </location>
</feature>
<dbReference type="Pfam" id="PF18845">
    <property type="entry name" value="baeRF_family3"/>
    <property type="match status" value="1"/>
</dbReference>
<feature type="region of interest" description="Disordered" evidence="1">
    <location>
        <begin position="201"/>
        <end position="220"/>
    </location>
</feature>
<comment type="caution">
    <text evidence="2">The sequence shown here is derived from an EMBL/GenBank/DDBJ whole genome shotgun (WGS) entry which is preliminary data.</text>
</comment>
<protein>
    <recommendedName>
        <fullName evidence="4">eRF1 domain-containing protein</fullName>
    </recommendedName>
</protein>
<evidence type="ECO:0000256" key="1">
    <source>
        <dbReference type="SAM" id="MobiDB-lite"/>
    </source>
</evidence>
<organism evidence="2 3">
    <name type="scientific">Vallicoccus soli</name>
    <dbReference type="NCBI Taxonomy" id="2339232"/>
    <lineage>
        <taxon>Bacteria</taxon>
        <taxon>Bacillati</taxon>
        <taxon>Actinomycetota</taxon>
        <taxon>Actinomycetes</taxon>
        <taxon>Motilibacterales</taxon>
        <taxon>Vallicoccaceae</taxon>
        <taxon>Vallicoccus</taxon>
    </lineage>
</organism>
<dbReference type="EMBL" id="QZEZ01000001">
    <property type="protein sequence ID" value="RJK97607.1"/>
    <property type="molecule type" value="Genomic_DNA"/>
</dbReference>
<feature type="compositionally biased region" description="Polar residues" evidence="1">
    <location>
        <begin position="1"/>
        <end position="13"/>
    </location>
</feature>
<name>A0A3A3Z6Q6_9ACTN</name>